<comment type="subcellular location">
    <subcellularLocation>
        <location evidence="1">Nucleus</location>
    </subcellularLocation>
</comment>
<dbReference type="CDD" id="cd20519">
    <property type="entry name" value="CYCLIN_CCNE_rpt1"/>
    <property type="match status" value="1"/>
</dbReference>
<dbReference type="EMBL" id="VSWD01000012">
    <property type="protein sequence ID" value="KAK3086453.1"/>
    <property type="molecule type" value="Genomic_DNA"/>
</dbReference>
<dbReference type="SMART" id="SM01332">
    <property type="entry name" value="Cyclin_C"/>
    <property type="match status" value="1"/>
</dbReference>
<evidence type="ECO:0000256" key="3">
    <source>
        <dbReference type="ARBA" id="ARBA00022553"/>
    </source>
</evidence>
<name>A0AA88XJP2_PINIB</name>
<dbReference type="PANTHER" id="PTHR10177">
    <property type="entry name" value="CYCLINS"/>
    <property type="match status" value="1"/>
</dbReference>
<dbReference type="AlphaFoldDB" id="A0AA88XJP2"/>
<dbReference type="InterPro" id="IPR004367">
    <property type="entry name" value="Cyclin_C-dom"/>
</dbReference>
<comment type="caution">
    <text evidence="11">The sequence shown here is derived from an EMBL/GenBank/DDBJ whole genome shotgun (WGS) entry which is preliminary data.</text>
</comment>
<keyword evidence="5 8" id="KW-0195">Cyclin</keyword>
<accession>A0AA88XJP2</accession>
<keyword evidence="3" id="KW-0597">Phosphoprotein</keyword>
<dbReference type="Proteomes" id="UP001186944">
    <property type="component" value="Unassembled WGS sequence"/>
</dbReference>
<dbReference type="InterPro" id="IPR006671">
    <property type="entry name" value="Cyclin_N"/>
</dbReference>
<proteinExistence type="inferred from homology"/>
<evidence type="ECO:0000256" key="8">
    <source>
        <dbReference type="RuleBase" id="RU000383"/>
    </source>
</evidence>
<evidence type="ECO:0000256" key="6">
    <source>
        <dbReference type="ARBA" id="ARBA00023242"/>
    </source>
</evidence>
<organism evidence="11 12">
    <name type="scientific">Pinctada imbricata</name>
    <name type="common">Atlantic pearl-oyster</name>
    <name type="synonym">Pinctada martensii</name>
    <dbReference type="NCBI Taxonomy" id="66713"/>
    <lineage>
        <taxon>Eukaryota</taxon>
        <taxon>Metazoa</taxon>
        <taxon>Spiralia</taxon>
        <taxon>Lophotrochozoa</taxon>
        <taxon>Mollusca</taxon>
        <taxon>Bivalvia</taxon>
        <taxon>Autobranchia</taxon>
        <taxon>Pteriomorphia</taxon>
        <taxon>Pterioida</taxon>
        <taxon>Pterioidea</taxon>
        <taxon>Pteriidae</taxon>
        <taxon>Pinctada</taxon>
    </lineage>
</organism>
<keyword evidence="4" id="KW-0132">Cell division</keyword>
<dbReference type="GO" id="GO:0005634">
    <property type="term" value="C:nucleus"/>
    <property type="evidence" value="ECO:0007669"/>
    <property type="project" value="UniProtKB-SubCell"/>
</dbReference>
<dbReference type="Gene3D" id="1.10.472.10">
    <property type="entry name" value="Cyclin-like"/>
    <property type="match status" value="2"/>
</dbReference>
<keyword evidence="6" id="KW-0539">Nucleus</keyword>
<evidence type="ECO:0000256" key="5">
    <source>
        <dbReference type="ARBA" id="ARBA00023127"/>
    </source>
</evidence>
<evidence type="ECO:0000256" key="2">
    <source>
        <dbReference type="ARBA" id="ARBA00007143"/>
    </source>
</evidence>
<evidence type="ECO:0000259" key="9">
    <source>
        <dbReference type="SMART" id="SM00385"/>
    </source>
</evidence>
<reference evidence="11" key="1">
    <citation type="submission" date="2019-08" db="EMBL/GenBank/DDBJ databases">
        <title>The improved chromosome-level genome for the pearl oyster Pinctada fucata martensii using PacBio sequencing and Hi-C.</title>
        <authorList>
            <person name="Zheng Z."/>
        </authorList>
    </citation>
    <scope>NUCLEOTIDE SEQUENCE</scope>
    <source>
        <strain evidence="11">ZZ-2019</strain>
        <tissue evidence="11">Adductor muscle</tissue>
    </source>
</reference>
<keyword evidence="12" id="KW-1185">Reference proteome</keyword>
<dbReference type="SMART" id="SM00385">
    <property type="entry name" value="CYCLIN"/>
    <property type="match status" value="1"/>
</dbReference>
<gene>
    <name evidence="11" type="ORF">FSP39_018663</name>
</gene>
<feature type="domain" description="Cyclin-like" evidence="9">
    <location>
        <begin position="159"/>
        <end position="244"/>
    </location>
</feature>
<sequence>MEQTSDNKYVHSVSSARIQTRSKSLDERQICSKKRKADEAFGDDSIMNKRTKQYVIENQWIPISETTSITTSTIIPSEEPLSPDSDYRSSPEIKLRSQFRFRNIFTTVSRLSPFPAFSWADSQEVWQLMLKKESHYVRNPQMFDRHPTLQGRMRAILLDWIIEVCEVYRLHRETFYLTVDFIDRFLSATQNVLKHQLQLVGITALFIAAKLEEIYPPKLAEFAYVTDGACSEEEILEQELVILKALKWDLAPMTASAWLNVYLQVANIDHIMEAEHGFVFPQYSSHAFVQIARLIDLCILDMGCLHYTYSMMAAAAIYHLTTQEMVLMITGYSWKDILPCVNWMAPFAKIAREAGPVEVKFFPTVNSEDAHNIQTHAVDLNLLEQAQELQEEIFSAERSVSPDIQARVITQLTPPHSRRQASELVSMYQ</sequence>
<evidence type="ECO:0000259" key="10">
    <source>
        <dbReference type="SMART" id="SM01332"/>
    </source>
</evidence>
<dbReference type="InterPro" id="IPR013763">
    <property type="entry name" value="Cyclin-like_dom"/>
</dbReference>
<evidence type="ECO:0000313" key="12">
    <source>
        <dbReference type="Proteomes" id="UP001186944"/>
    </source>
</evidence>
<dbReference type="PROSITE" id="PS00292">
    <property type="entry name" value="CYCLINS"/>
    <property type="match status" value="1"/>
</dbReference>
<dbReference type="Pfam" id="PF00134">
    <property type="entry name" value="Cyclin_N"/>
    <property type="match status" value="1"/>
</dbReference>
<dbReference type="FunFam" id="1.10.472.10:FF:000024">
    <property type="entry name" value="G1/S-specific cyclin-E1"/>
    <property type="match status" value="1"/>
</dbReference>
<feature type="domain" description="Cyclin C-terminal" evidence="10">
    <location>
        <begin position="253"/>
        <end position="379"/>
    </location>
</feature>
<evidence type="ECO:0000256" key="4">
    <source>
        <dbReference type="ARBA" id="ARBA00022618"/>
    </source>
</evidence>
<evidence type="ECO:0000256" key="7">
    <source>
        <dbReference type="ARBA" id="ARBA00023306"/>
    </source>
</evidence>
<dbReference type="InterPro" id="IPR048258">
    <property type="entry name" value="Cyclins_cyclin-box"/>
</dbReference>
<dbReference type="SUPFAM" id="SSF47954">
    <property type="entry name" value="Cyclin-like"/>
    <property type="match status" value="2"/>
</dbReference>
<dbReference type="GO" id="GO:0051301">
    <property type="term" value="P:cell division"/>
    <property type="evidence" value="ECO:0007669"/>
    <property type="project" value="UniProtKB-KW"/>
</dbReference>
<comment type="similarity">
    <text evidence="2">Belongs to the cyclin family. Cyclin E subfamily.</text>
</comment>
<evidence type="ECO:0000313" key="11">
    <source>
        <dbReference type="EMBL" id="KAK3086453.1"/>
    </source>
</evidence>
<dbReference type="InterPro" id="IPR036915">
    <property type="entry name" value="Cyclin-like_sf"/>
</dbReference>
<keyword evidence="7" id="KW-0131">Cell cycle</keyword>
<evidence type="ECO:0008006" key="13">
    <source>
        <dbReference type="Google" id="ProtNLM"/>
    </source>
</evidence>
<dbReference type="Pfam" id="PF02984">
    <property type="entry name" value="Cyclin_C"/>
    <property type="match status" value="1"/>
</dbReference>
<protein>
    <recommendedName>
        <fullName evidence="13">Cyclin E</fullName>
    </recommendedName>
</protein>
<evidence type="ECO:0000256" key="1">
    <source>
        <dbReference type="ARBA" id="ARBA00004123"/>
    </source>
</evidence>
<dbReference type="InterPro" id="IPR039361">
    <property type="entry name" value="Cyclin"/>
</dbReference>